<accession>A0A1X7EYA5</accession>
<name>A0A1X7EYA5_TRICW</name>
<evidence type="ECO:0000256" key="3">
    <source>
        <dbReference type="ARBA" id="ARBA00022723"/>
    </source>
</evidence>
<evidence type="ECO:0000256" key="1">
    <source>
        <dbReference type="ARBA" id="ARBA00001946"/>
    </source>
</evidence>
<dbReference type="GO" id="GO:0003824">
    <property type="term" value="F:catalytic activity"/>
    <property type="evidence" value="ECO:0007669"/>
    <property type="project" value="UniProtKB-ARBA"/>
</dbReference>
<dbReference type="GeneID" id="95550821"/>
<reference evidence="6" key="1">
    <citation type="submission" date="2017-04" db="EMBL/GenBank/DDBJ databases">
        <authorList>
            <person name="Varghese N."/>
            <person name="Submissions S."/>
        </authorList>
    </citation>
    <scope>NUCLEOTIDE SEQUENCE [LARGE SCALE GENOMIC DNA]</scope>
    <source>
        <strain evidence="6">Ballard 720</strain>
    </source>
</reference>
<dbReference type="STRING" id="28094.SAMN06295900_106441"/>
<keyword evidence="4" id="KW-0460">Magnesium</keyword>
<dbReference type="Pfam" id="PF00702">
    <property type="entry name" value="Hydrolase"/>
    <property type="match status" value="1"/>
</dbReference>
<dbReference type="AlphaFoldDB" id="A0A1X7EYA5"/>
<comment type="cofactor">
    <cofactor evidence="1">
        <name>Mg(2+)</name>
        <dbReference type="ChEBI" id="CHEBI:18420"/>
    </cofactor>
</comment>
<comment type="similarity">
    <text evidence="2">Belongs to the HAD-like hydrolase superfamily. CbbY/CbbZ/Gph/YieH family.</text>
</comment>
<dbReference type="Gene3D" id="1.10.150.240">
    <property type="entry name" value="Putative phosphatase, domain 2"/>
    <property type="match status" value="1"/>
</dbReference>
<sequence>MTDIDVRTDRVLICDCDGVLIDSEAVAARMLIQELTQRWPDADVEPVVMPLLGLRIERVLGDSAAVLGKTLEAGEIEAIRHAVEAAARNAPMVEGVSTALERVPLTKACASNSYTGYVQAVLARTGLARFFGDRLFCADRVPKPKPAPDVYLAAAQGLGVMAGACLVVEDSVAGVAAASAAGMQVLGFTGGTHTGDRHLAALVEAGAIHVFDEMRQLPLIVERWLEAGIGSARAFTDRKGDESWQA</sequence>
<evidence type="ECO:0000256" key="4">
    <source>
        <dbReference type="ARBA" id="ARBA00022842"/>
    </source>
</evidence>
<dbReference type="InterPro" id="IPR051600">
    <property type="entry name" value="Beta-PGM-like"/>
</dbReference>
<protein>
    <submittedName>
        <fullName evidence="5">Haloacid dehalogenase superfamily, subfamily IA, variant 3 with third motif having DD or ED</fullName>
    </submittedName>
</protein>
<organism evidence="5 6">
    <name type="scientific">Trinickia caryophylli</name>
    <name type="common">Paraburkholderia caryophylli</name>
    <dbReference type="NCBI Taxonomy" id="28094"/>
    <lineage>
        <taxon>Bacteria</taxon>
        <taxon>Pseudomonadati</taxon>
        <taxon>Pseudomonadota</taxon>
        <taxon>Betaproteobacteria</taxon>
        <taxon>Burkholderiales</taxon>
        <taxon>Burkholderiaceae</taxon>
        <taxon>Trinickia</taxon>
    </lineage>
</organism>
<dbReference type="InterPro" id="IPR023214">
    <property type="entry name" value="HAD_sf"/>
</dbReference>
<dbReference type="InterPro" id="IPR006439">
    <property type="entry name" value="HAD-SF_hydro_IA"/>
</dbReference>
<dbReference type="OrthoDB" id="9800058at2"/>
<dbReference type="SFLD" id="SFLDS00003">
    <property type="entry name" value="Haloacid_Dehalogenase"/>
    <property type="match status" value="1"/>
</dbReference>
<dbReference type="SUPFAM" id="SSF56784">
    <property type="entry name" value="HAD-like"/>
    <property type="match status" value="1"/>
</dbReference>
<dbReference type="SFLD" id="SFLDG01129">
    <property type="entry name" value="C1.5:_HAD__Beta-PGM__Phosphata"/>
    <property type="match status" value="1"/>
</dbReference>
<dbReference type="EMBL" id="FXAH01000006">
    <property type="protein sequence ID" value="SMF42335.1"/>
    <property type="molecule type" value="Genomic_DNA"/>
</dbReference>
<dbReference type="PANTHER" id="PTHR46193">
    <property type="entry name" value="6-PHOSPHOGLUCONATE PHOSPHATASE"/>
    <property type="match status" value="1"/>
</dbReference>
<evidence type="ECO:0000313" key="5">
    <source>
        <dbReference type="EMBL" id="SMF42335.1"/>
    </source>
</evidence>
<dbReference type="GO" id="GO:0046872">
    <property type="term" value="F:metal ion binding"/>
    <property type="evidence" value="ECO:0007669"/>
    <property type="project" value="UniProtKB-KW"/>
</dbReference>
<keyword evidence="6" id="KW-1185">Reference proteome</keyword>
<dbReference type="Gene3D" id="3.40.50.1000">
    <property type="entry name" value="HAD superfamily/HAD-like"/>
    <property type="match status" value="1"/>
</dbReference>
<gene>
    <name evidence="5" type="ORF">SAMN06295900_106441</name>
</gene>
<dbReference type="InterPro" id="IPR036412">
    <property type="entry name" value="HAD-like_sf"/>
</dbReference>
<evidence type="ECO:0000256" key="2">
    <source>
        <dbReference type="ARBA" id="ARBA00006171"/>
    </source>
</evidence>
<dbReference type="Proteomes" id="UP000192911">
    <property type="component" value="Unassembled WGS sequence"/>
</dbReference>
<evidence type="ECO:0000313" key="6">
    <source>
        <dbReference type="Proteomes" id="UP000192911"/>
    </source>
</evidence>
<dbReference type="InterPro" id="IPR023198">
    <property type="entry name" value="PGP-like_dom2"/>
</dbReference>
<proteinExistence type="inferred from homology"/>
<dbReference type="NCBIfam" id="TIGR01509">
    <property type="entry name" value="HAD-SF-IA-v3"/>
    <property type="match status" value="1"/>
</dbReference>
<dbReference type="RefSeq" id="WP_085228091.1">
    <property type="nucleotide sequence ID" value="NZ_BSQD01000006.1"/>
</dbReference>
<dbReference type="PANTHER" id="PTHR46193:SF10">
    <property type="entry name" value="6-PHOSPHOGLUCONATE PHOSPHATASE"/>
    <property type="match status" value="1"/>
</dbReference>
<keyword evidence="3" id="KW-0479">Metal-binding</keyword>